<dbReference type="AlphaFoldDB" id="A0AAD8B047"/>
<evidence type="ECO:0000256" key="8">
    <source>
        <dbReference type="ARBA" id="ARBA00022902"/>
    </source>
</evidence>
<keyword evidence="11" id="KW-0496">Mitochondrion</keyword>
<accession>A0AAD8B047</accession>
<dbReference type="GO" id="GO:0000166">
    <property type="term" value="F:nucleotide binding"/>
    <property type="evidence" value="ECO:0007669"/>
    <property type="project" value="UniProtKB-KW"/>
</dbReference>
<comment type="catalytic activity">
    <reaction evidence="16">
        <text>a 3-demethylubiquinone + NADPH + 2 H(+) = a 3-demethylubiquinol + NADP(+)</text>
        <dbReference type="Rhea" id="RHEA:83239"/>
        <dbReference type="Rhea" id="RHEA-COMP:10914"/>
        <dbReference type="Rhea" id="RHEA-COMP:19654"/>
        <dbReference type="ChEBI" id="CHEBI:15378"/>
        <dbReference type="ChEBI" id="CHEBI:57783"/>
        <dbReference type="ChEBI" id="CHEBI:58349"/>
        <dbReference type="ChEBI" id="CHEBI:84422"/>
        <dbReference type="ChEBI" id="CHEBI:231825"/>
    </reaction>
</comment>
<evidence type="ECO:0000259" key="18">
    <source>
        <dbReference type="SMART" id="SM00829"/>
    </source>
</evidence>
<dbReference type="InterPro" id="IPR036291">
    <property type="entry name" value="NAD(P)-bd_dom_sf"/>
</dbReference>
<dbReference type="InterPro" id="IPR020843">
    <property type="entry name" value="ER"/>
</dbReference>
<dbReference type="GO" id="GO:0007399">
    <property type="term" value="P:nervous system development"/>
    <property type="evidence" value="ECO:0007669"/>
    <property type="project" value="UniProtKB-KW"/>
</dbReference>
<dbReference type="Gene3D" id="3.90.180.10">
    <property type="entry name" value="Medium-chain alcohol dehydrogenases, catalytic domain"/>
    <property type="match status" value="1"/>
</dbReference>
<dbReference type="InterPro" id="IPR011032">
    <property type="entry name" value="GroES-like_sf"/>
</dbReference>
<keyword evidence="10" id="KW-0560">Oxidoreductase</keyword>
<evidence type="ECO:0000256" key="17">
    <source>
        <dbReference type="ARBA" id="ARBA00071154"/>
    </source>
</evidence>
<gene>
    <name evidence="19" type="ORF">Bpfe_025039</name>
</gene>
<dbReference type="EMBL" id="JASAOG010000179">
    <property type="protein sequence ID" value="KAK0045553.1"/>
    <property type="molecule type" value="Genomic_DNA"/>
</dbReference>
<evidence type="ECO:0000256" key="5">
    <source>
        <dbReference type="ARBA" id="ARBA00022741"/>
    </source>
</evidence>
<evidence type="ECO:0000256" key="14">
    <source>
        <dbReference type="ARBA" id="ARBA00050566"/>
    </source>
</evidence>
<reference evidence="19" key="2">
    <citation type="submission" date="2023-04" db="EMBL/GenBank/DDBJ databases">
        <authorList>
            <person name="Bu L."/>
            <person name="Lu L."/>
            <person name="Laidemitt M.R."/>
            <person name="Zhang S.M."/>
            <person name="Mutuku M."/>
            <person name="Mkoji G."/>
            <person name="Steinauer M."/>
            <person name="Loker E.S."/>
        </authorList>
    </citation>
    <scope>NUCLEOTIDE SEQUENCE</scope>
    <source>
        <strain evidence="19">KasaAsao</strain>
        <tissue evidence="19">Whole Snail</tissue>
    </source>
</reference>
<comment type="catalytic activity">
    <reaction evidence="14">
        <text>a 3-demethylubiquinone + NADH + 2 H(+) = a 3-demethylubiquinol + NAD(+)</text>
        <dbReference type="Rhea" id="RHEA:83235"/>
        <dbReference type="Rhea" id="RHEA-COMP:10914"/>
        <dbReference type="Rhea" id="RHEA-COMP:19654"/>
        <dbReference type="ChEBI" id="CHEBI:15378"/>
        <dbReference type="ChEBI" id="CHEBI:57540"/>
        <dbReference type="ChEBI" id="CHEBI:57945"/>
        <dbReference type="ChEBI" id="CHEBI:84422"/>
        <dbReference type="ChEBI" id="CHEBI:231825"/>
    </reaction>
</comment>
<dbReference type="Pfam" id="PF08240">
    <property type="entry name" value="ADH_N"/>
    <property type="match status" value="1"/>
</dbReference>
<comment type="catalytic activity">
    <reaction evidence="15">
        <text>3-demethylubiquinone-10 + NADH + 2 H(+) = 3-demethylubiquinol-10 + NAD(+)</text>
        <dbReference type="Rhea" id="RHEA:83243"/>
        <dbReference type="ChEBI" id="CHEBI:15378"/>
        <dbReference type="ChEBI" id="CHEBI:57540"/>
        <dbReference type="ChEBI" id="CHEBI:57945"/>
        <dbReference type="ChEBI" id="CHEBI:64182"/>
        <dbReference type="ChEBI" id="CHEBI:231824"/>
    </reaction>
</comment>
<evidence type="ECO:0000256" key="1">
    <source>
        <dbReference type="ARBA" id="ARBA00004294"/>
    </source>
</evidence>
<evidence type="ECO:0000256" key="13">
    <source>
        <dbReference type="ARBA" id="ARBA00050485"/>
    </source>
</evidence>
<keyword evidence="12" id="KW-0472">Membrane</keyword>
<feature type="domain" description="Enoyl reductase (ER)" evidence="18">
    <location>
        <begin position="10"/>
        <end position="351"/>
    </location>
</feature>
<evidence type="ECO:0000256" key="11">
    <source>
        <dbReference type="ARBA" id="ARBA00023128"/>
    </source>
</evidence>
<evidence type="ECO:0000256" key="9">
    <source>
        <dbReference type="ARBA" id="ARBA00022946"/>
    </source>
</evidence>
<protein>
    <recommendedName>
        <fullName evidence="17">NAD(P)H oxidoreductase RTN4IP1, mitochondrial</fullName>
    </recommendedName>
</protein>
<evidence type="ECO:0000256" key="7">
    <source>
        <dbReference type="ARBA" id="ARBA00022857"/>
    </source>
</evidence>
<name>A0AAD8B047_BIOPF</name>
<keyword evidence="5" id="KW-0547">Nucleotide-binding</keyword>
<organism evidence="19 20">
    <name type="scientific">Biomphalaria pfeifferi</name>
    <name type="common">Bloodfluke planorb</name>
    <name type="synonym">Freshwater snail</name>
    <dbReference type="NCBI Taxonomy" id="112525"/>
    <lineage>
        <taxon>Eukaryota</taxon>
        <taxon>Metazoa</taxon>
        <taxon>Spiralia</taxon>
        <taxon>Lophotrochozoa</taxon>
        <taxon>Mollusca</taxon>
        <taxon>Gastropoda</taxon>
        <taxon>Heterobranchia</taxon>
        <taxon>Euthyneura</taxon>
        <taxon>Panpulmonata</taxon>
        <taxon>Hygrophila</taxon>
        <taxon>Lymnaeoidea</taxon>
        <taxon>Planorbidae</taxon>
        <taxon>Biomphalaria</taxon>
    </lineage>
</organism>
<comment type="similarity">
    <text evidence="4">Belongs to the zinc-containing alcohol dehydrogenase family. Quinone oxidoreductase subfamily.</text>
</comment>
<dbReference type="InterPro" id="IPR013154">
    <property type="entry name" value="ADH-like_N"/>
</dbReference>
<keyword evidence="20" id="KW-1185">Reference proteome</keyword>
<evidence type="ECO:0000313" key="20">
    <source>
        <dbReference type="Proteomes" id="UP001233172"/>
    </source>
</evidence>
<dbReference type="PROSITE" id="PS01162">
    <property type="entry name" value="QOR_ZETA_CRYSTAL"/>
    <property type="match status" value="1"/>
</dbReference>
<dbReference type="SUPFAM" id="SSF50129">
    <property type="entry name" value="GroES-like"/>
    <property type="match status" value="1"/>
</dbReference>
<comment type="subcellular location">
    <subcellularLocation>
        <location evidence="2">Mitochondrion matrix</location>
    </subcellularLocation>
    <subcellularLocation>
        <location evidence="1">Mitochondrion outer membrane</location>
    </subcellularLocation>
</comment>
<keyword evidence="7" id="KW-0521">NADP</keyword>
<dbReference type="Proteomes" id="UP001233172">
    <property type="component" value="Unassembled WGS sequence"/>
</dbReference>
<dbReference type="GO" id="GO:0016491">
    <property type="term" value="F:oxidoreductase activity"/>
    <property type="evidence" value="ECO:0007669"/>
    <property type="project" value="UniProtKB-KW"/>
</dbReference>
<dbReference type="CDD" id="cd08248">
    <property type="entry name" value="RTN4I1"/>
    <property type="match status" value="1"/>
</dbReference>
<evidence type="ECO:0000256" key="15">
    <source>
        <dbReference type="ARBA" id="ARBA00051102"/>
    </source>
</evidence>
<dbReference type="PANTHER" id="PTHR11695">
    <property type="entry name" value="ALCOHOL DEHYDROGENASE RELATED"/>
    <property type="match status" value="1"/>
</dbReference>
<evidence type="ECO:0000256" key="3">
    <source>
        <dbReference type="ARBA" id="ARBA00004749"/>
    </source>
</evidence>
<evidence type="ECO:0000256" key="2">
    <source>
        <dbReference type="ARBA" id="ARBA00004305"/>
    </source>
</evidence>
<comment type="caution">
    <text evidence="19">The sequence shown here is derived from an EMBL/GenBank/DDBJ whole genome shotgun (WGS) entry which is preliminary data.</text>
</comment>
<evidence type="ECO:0000313" key="19">
    <source>
        <dbReference type="EMBL" id="KAK0045553.1"/>
    </source>
</evidence>
<dbReference type="SMART" id="SM00829">
    <property type="entry name" value="PKS_ER"/>
    <property type="match status" value="1"/>
</dbReference>
<dbReference type="GO" id="GO:0008270">
    <property type="term" value="F:zinc ion binding"/>
    <property type="evidence" value="ECO:0007669"/>
    <property type="project" value="InterPro"/>
</dbReference>
<keyword evidence="9" id="KW-0809">Transit peptide</keyword>
<dbReference type="InterPro" id="IPR002364">
    <property type="entry name" value="Quin_OxRdtase/zeta-crystal_CS"/>
</dbReference>
<proteinExistence type="inferred from homology"/>
<keyword evidence="8" id="KW-0524">Neurogenesis</keyword>
<comment type="pathway">
    <text evidence="3">Cofactor biosynthesis; ubiquinone biosynthesis.</text>
</comment>
<dbReference type="SUPFAM" id="SSF51735">
    <property type="entry name" value="NAD(P)-binding Rossmann-fold domains"/>
    <property type="match status" value="1"/>
</dbReference>
<comment type="catalytic activity">
    <reaction evidence="13">
        <text>3-demethylubiquinone-10 + NADPH + 2 H(+) = 3-demethylubiquinol-10 + NADP(+)</text>
        <dbReference type="Rhea" id="RHEA:83247"/>
        <dbReference type="ChEBI" id="CHEBI:15378"/>
        <dbReference type="ChEBI" id="CHEBI:57783"/>
        <dbReference type="ChEBI" id="CHEBI:58349"/>
        <dbReference type="ChEBI" id="CHEBI:64182"/>
        <dbReference type="ChEBI" id="CHEBI:231824"/>
    </reaction>
</comment>
<sequence length="357" mass="38235">MSAWAINSYGGIENLYLSSSGCMSAIRSPDQLLIKVHAASINPIDVRMIGGYGRVLINVLRKQSGSATSGTEFPLTVGRDFSGTVVEVGGNVSKYKVGDEVWGAIGANKPGTHAKFVVASQSEISKKPANISHIEAASIPYVAATTWAALCAVGELKDKNATGKRLLMLGGSGGIGTFSIQLAKAWGMHVTVTSSTDAIDLVTSLGADTVIDYKTKKLWNELKLHEKFDYILDTVGGEYTDKSLAFLSPWKSAHLVTLVTPLLKNCDDFGTVPGLFKAALSAGVDTLKGLTSGRSVRWAIFTPNGSALDRVKQMVETEQIKPVVQETFPFSKVREGFKKVSEGHLRGKIVIDVLRDN</sequence>
<dbReference type="Gene3D" id="3.40.50.720">
    <property type="entry name" value="NAD(P)-binding Rossmann-like Domain"/>
    <property type="match status" value="1"/>
</dbReference>
<dbReference type="InterPro" id="IPR050700">
    <property type="entry name" value="YIM1/Zinc_Alcohol_DH_Fams"/>
</dbReference>
<evidence type="ECO:0000256" key="4">
    <source>
        <dbReference type="ARBA" id="ARBA00010371"/>
    </source>
</evidence>
<dbReference type="InterPro" id="IPR037397">
    <property type="entry name" value="RTN4IP1"/>
</dbReference>
<dbReference type="GO" id="GO:0005741">
    <property type="term" value="C:mitochondrial outer membrane"/>
    <property type="evidence" value="ECO:0007669"/>
    <property type="project" value="UniProtKB-SubCell"/>
</dbReference>
<dbReference type="PANTHER" id="PTHR11695:SF294">
    <property type="entry name" value="RETICULON-4-INTERACTING PROTEIN 1, MITOCHONDRIAL"/>
    <property type="match status" value="1"/>
</dbReference>
<dbReference type="Pfam" id="PF13602">
    <property type="entry name" value="ADH_zinc_N_2"/>
    <property type="match status" value="1"/>
</dbReference>
<evidence type="ECO:0000256" key="12">
    <source>
        <dbReference type="ARBA" id="ARBA00023136"/>
    </source>
</evidence>
<evidence type="ECO:0000256" key="16">
    <source>
        <dbReference type="ARBA" id="ARBA00051220"/>
    </source>
</evidence>
<reference evidence="19" key="1">
    <citation type="journal article" date="2023" name="PLoS Negl. Trop. Dis.">
        <title>A genome sequence for Biomphalaria pfeifferi, the major vector snail for the human-infecting parasite Schistosoma mansoni.</title>
        <authorList>
            <person name="Bu L."/>
            <person name="Lu L."/>
            <person name="Laidemitt M.R."/>
            <person name="Zhang S.M."/>
            <person name="Mutuku M."/>
            <person name="Mkoji G."/>
            <person name="Steinauer M."/>
            <person name="Loker E.S."/>
        </authorList>
    </citation>
    <scope>NUCLEOTIDE SEQUENCE</scope>
    <source>
        <strain evidence="19">KasaAsao</strain>
    </source>
</reference>
<dbReference type="GO" id="GO:0005759">
    <property type="term" value="C:mitochondrial matrix"/>
    <property type="evidence" value="ECO:0007669"/>
    <property type="project" value="UniProtKB-SubCell"/>
</dbReference>
<evidence type="ECO:0000256" key="6">
    <source>
        <dbReference type="ARBA" id="ARBA00022787"/>
    </source>
</evidence>
<dbReference type="FunFam" id="3.90.180.10:FF:000009">
    <property type="entry name" value="Reticulon-4-interacting protein 1, mitochondrial"/>
    <property type="match status" value="1"/>
</dbReference>
<dbReference type="FunFam" id="3.40.50.720:FF:000147">
    <property type="entry name" value="Reticulon-4-interacting protein 1 homolog, mitochondrial"/>
    <property type="match status" value="1"/>
</dbReference>
<evidence type="ECO:0000256" key="10">
    <source>
        <dbReference type="ARBA" id="ARBA00023002"/>
    </source>
</evidence>
<keyword evidence="6" id="KW-1000">Mitochondrion outer membrane</keyword>